<dbReference type="eggNOG" id="COG3243">
    <property type="taxonomic scope" value="Bacteria"/>
</dbReference>
<gene>
    <name evidence="1" type="ORF">rsib_orf972</name>
</gene>
<dbReference type="Proteomes" id="UP000004455">
    <property type="component" value="Unassembled WGS sequence"/>
</dbReference>
<evidence type="ECO:0000313" key="2">
    <source>
        <dbReference type="Proteomes" id="UP000004455"/>
    </source>
</evidence>
<evidence type="ECO:0000313" key="1">
    <source>
        <dbReference type="EMBL" id="EAA26153.1"/>
    </source>
</evidence>
<keyword evidence="2" id="KW-1185">Reference proteome</keyword>
<organism evidence="1 2">
    <name type="scientific">Rickettsia sibirica (strain ATCC VR-151 / 246)</name>
    <dbReference type="NCBI Taxonomy" id="272951"/>
    <lineage>
        <taxon>Bacteria</taxon>
        <taxon>Pseudomonadati</taxon>
        <taxon>Pseudomonadota</taxon>
        <taxon>Alphaproteobacteria</taxon>
        <taxon>Rickettsiales</taxon>
        <taxon>Rickettsiaceae</taxon>
        <taxon>Rickettsieae</taxon>
        <taxon>Rickettsia</taxon>
        <taxon>spotted fever group</taxon>
        <taxon>Rickettsia sibirica subgroup</taxon>
    </lineage>
</organism>
<protein>
    <submittedName>
        <fullName evidence="1">Poly-beta-hydroxybutyrate polymerase</fullName>
    </submittedName>
</protein>
<proteinExistence type="predicted"/>
<dbReference type="EMBL" id="AABW01000001">
    <property type="protein sequence ID" value="EAA26153.1"/>
    <property type="molecule type" value="Genomic_DNA"/>
</dbReference>
<reference evidence="1" key="1">
    <citation type="submission" date="2003-02" db="EMBL/GenBank/DDBJ databases">
        <authorList>
            <person name="Malek J.A."/>
            <person name="Eremeeva M.E."/>
            <person name="Dasch G.A."/>
        </authorList>
    </citation>
    <scope>NUCLEOTIDE SEQUENCE [LARGE SCALE GENOMIC DNA]</scope>
    <source>
        <strain evidence="1">246</strain>
    </source>
</reference>
<sequence length="39" mass="4757">MRIENWLMSGNSISKEVYNQIIQNILDENMFINLKWKIE</sequence>
<accession>Q7P9N7</accession>
<dbReference type="AlphaFoldDB" id="Q7P9N7"/>
<dbReference type="HOGENOM" id="CLU_3316187_0_0_5"/>
<comment type="caution">
    <text evidence="1">The sequence shown here is derived from an EMBL/GenBank/DDBJ whole genome shotgun (WGS) entry which is preliminary data.</text>
</comment>
<name>Q7P9N7_RICS2</name>